<proteinExistence type="predicted"/>
<organism evidence="2">
    <name type="scientific">Myoviridae sp. ctzwE5</name>
    <dbReference type="NCBI Taxonomy" id="2825214"/>
    <lineage>
        <taxon>Viruses</taxon>
        <taxon>Duplodnaviria</taxon>
        <taxon>Heunggongvirae</taxon>
        <taxon>Uroviricota</taxon>
        <taxon>Caudoviricetes</taxon>
    </lineage>
</organism>
<evidence type="ECO:0000256" key="1">
    <source>
        <dbReference type="SAM" id="MobiDB-lite"/>
    </source>
</evidence>
<feature type="region of interest" description="Disordered" evidence="1">
    <location>
        <begin position="1"/>
        <end position="23"/>
    </location>
</feature>
<evidence type="ECO:0000313" key="2">
    <source>
        <dbReference type="EMBL" id="DAE11105.1"/>
    </source>
</evidence>
<name>A0A8S5PWY6_9CAUD</name>
<dbReference type="EMBL" id="BK015525">
    <property type="protein sequence ID" value="DAE11105.1"/>
    <property type="molecule type" value="Genomic_DNA"/>
</dbReference>
<sequence length="166" mass="19007">MGGRGSKSGGGGGGSGSEEKISPMTARIYFNGAKKDSMLNATYMPKRDSKIERDIKNGNAEYINSITSEKEARRVSEYLIARRAQNSRKIVKLGSKEAVHKEQKTAQERKKIIKAELAMRDKMKQFSKKQRPLDPTLQHKRTTTTYDRARKRREKDFERWFFGSSK</sequence>
<accession>A0A8S5PWY6</accession>
<protein>
    <submittedName>
        <fullName evidence="2">Intron-binding protein aquarius N-terminus</fullName>
    </submittedName>
</protein>
<reference evidence="2" key="1">
    <citation type="journal article" date="2021" name="Proc. Natl. Acad. Sci. U.S.A.">
        <title>A Catalog of Tens of Thousands of Viruses from Human Metagenomes Reveals Hidden Associations with Chronic Diseases.</title>
        <authorList>
            <person name="Tisza M.J."/>
            <person name="Buck C.B."/>
        </authorList>
    </citation>
    <scope>NUCLEOTIDE SEQUENCE</scope>
    <source>
        <strain evidence="2">CtzwE5</strain>
    </source>
</reference>
<feature type="region of interest" description="Disordered" evidence="1">
    <location>
        <begin position="124"/>
        <end position="149"/>
    </location>
</feature>
<feature type="compositionally biased region" description="Gly residues" evidence="1">
    <location>
        <begin position="1"/>
        <end position="16"/>
    </location>
</feature>